<dbReference type="OrthoDB" id="2772415at2759"/>
<accession>A0A1L9TS63</accession>
<dbReference type="VEuPathDB" id="FungiDB:ASPSYDRAFT_40882"/>
<keyword evidence="2" id="KW-1185">Reference proteome</keyword>
<dbReference type="RefSeq" id="XP_040706057.1">
    <property type="nucleotide sequence ID" value="XM_040846172.1"/>
</dbReference>
<dbReference type="AlphaFoldDB" id="A0A1L9TS63"/>
<protein>
    <submittedName>
        <fullName evidence="1">Uncharacterized protein</fullName>
    </submittedName>
</protein>
<gene>
    <name evidence="1" type="ORF">ASPSYDRAFT_40882</name>
</gene>
<dbReference type="Proteomes" id="UP000184356">
    <property type="component" value="Unassembled WGS sequence"/>
</dbReference>
<reference evidence="2" key="1">
    <citation type="journal article" date="2017" name="Genome Biol.">
        <title>Comparative genomics reveals high biological diversity and specific adaptations in the industrially and medically important fungal genus Aspergillus.</title>
        <authorList>
            <person name="de Vries R.P."/>
            <person name="Riley R."/>
            <person name="Wiebenga A."/>
            <person name="Aguilar-Osorio G."/>
            <person name="Amillis S."/>
            <person name="Uchima C.A."/>
            <person name="Anderluh G."/>
            <person name="Asadollahi M."/>
            <person name="Askin M."/>
            <person name="Barry K."/>
            <person name="Battaglia E."/>
            <person name="Bayram O."/>
            <person name="Benocci T."/>
            <person name="Braus-Stromeyer S.A."/>
            <person name="Caldana C."/>
            <person name="Canovas D."/>
            <person name="Cerqueira G.C."/>
            <person name="Chen F."/>
            <person name="Chen W."/>
            <person name="Choi C."/>
            <person name="Clum A."/>
            <person name="Dos Santos R.A."/>
            <person name="Damasio A.R."/>
            <person name="Diallinas G."/>
            <person name="Emri T."/>
            <person name="Fekete E."/>
            <person name="Flipphi M."/>
            <person name="Freyberg S."/>
            <person name="Gallo A."/>
            <person name="Gournas C."/>
            <person name="Habgood R."/>
            <person name="Hainaut M."/>
            <person name="Harispe M.L."/>
            <person name="Henrissat B."/>
            <person name="Hilden K.S."/>
            <person name="Hope R."/>
            <person name="Hossain A."/>
            <person name="Karabika E."/>
            <person name="Karaffa L."/>
            <person name="Karanyi Z."/>
            <person name="Krasevec N."/>
            <person name="Kuo A."/>
            <person name="Kusch H."/>
            <person name="LaButti K."/>
            <person name="Lagendijk E.L."/>
            <person name="Lapidus A."/>
            <person name="Levasseur A."/>
            <person name="Lindquist E."/>
            <person name="Lipzen A."/>
            <person name="Logrieco A.F."/>
            <person name="MacCabe A."/>
            <person name="Maekelae M.R."/>
            <person name="Malavazi I."/>
            <person name="Melin P."/>
            <person name="Meyer V."/>
            <person name="Mielnichuk N."/>
            <person name="Miskei M."/>
            <person name="Molnar A.P."/>
            <person name="Mule G."/>
            <person name="Ngan C.Y."/>
            <person name="Orejas M."/>
            <person name="Orosz E."/>
            <person name="Ouedraogo J.P."/>
            <person name="Overkamp K.M."/>
            <person name="Park H.-S."/>
            <person name="Perrone G."/>
            <person name="Piumi F."/>
            <person name="Punt P.J."/>
            <person name="Ram A.F."/>
            <person name="Ramon A."/>
            <person name="Rauscher S."/>
            <person name="Record E."/>
            <person name="Riano-Pachon D.M."/>
            <person name="Robert V."/>
            <person name="Roehrig J."/>
            <person name="Ruller R."/>
            <person name="Salamov A."/>
            <person name="Salih N.S."/>
            <person name="Samson R.A."/>
            <person name="Sandor E."/>
            <person name="Sanguinetti M."/>
            <person name="Schuetze T."/>
            <person name="Sepcic K."/>
            <person name="Shelest E."/>
            <person name="Sherlock G."/>
            <person name="Sophianopoulou V."/>
            <person name="Squina F.M."/>
            <person name="Sun H."/>
            <person name="Susca A."/>
            <person name="Todd R.B."/>
            <person name="Tsang A."/>
            <person name="Unkles S.E."/>
            <person name="van de Wiele N."/>
            <person name="van Rossen-Uffink D."/>
            <person name="Oliveira J.V."/>
            <person name="Vesth T.C."/>
            <person name="Visser J."/>
            <person name="Yu J.-H."/>
            <person name="Zhou M."/>
            <person name="Andersen M.R."/>
            <person name="Archer D.B."/>
            <person name="Baker S.E."/>
            <person name="Benoit I."/>
            <person name="Brakhage A.A."/>
            <person name="Braus G.H."/>
            <person name="Fischer R."/>
            <person name="Frisvad J.C."/>
            <person name="Goldman G.H."/>
            <person name="Houbraken J."/>
            <person name="Oakley B."/>
            <person name="Pocsi I."/>
            <person name="Scazzocchio C."/>
            <person name="Seiboth B."/>
            <person name="vanKuyk P.A."/>
            <person name="Wortman J."/>
            <person name="Dyer P.S."/>
            <person name="Grigoriev I.V."/>
        </authorList>
    </citation>
    <scope>NUCLEOTIDE SEQUENCE [LARGE SCALE GENOMIC DNA]</scope>
    <source>
        <strain evidence="2">CBS 593.65</strain>
    </source>
</reference>
<proteinExistence type="predicted"/>
<organism evidence="1 2">
    <name type="scientific">Aspergillus sydowii CBS 593.65</name>
    <dbReference type="NCBI Taxonomy" id="1036612"/>
    <lineage>
        <taxon>Eukaryota</taxon>
        <taxon>Fungi</taxon>
        <taxon>Dikarya</taxon>
        <taxon>Ascomycota</taxon>
        <taxon>Pezizomycotina</taxon>
        <taxon>Eurotiomycetes</taxon>
        <taxon>Eurotiomycetidae</taxon>
        <taxon>Eurotiales</taxon>
        <taxon>Aspergillaceae</taxon>
        <taxon>Aspergillus</taxon>
        <taxon>Aspergillus subgen. Nidulantes</taxon>
    </lineage>
</organism>
<name>A0A1L9TS63_9EURO</name>
<dbReference type="EMBL" id="KV878583">
    <property type="protein sequence ID" value="OJJ62251.1"/>
    <property type="molecule type" value="Genomic_DNA"/>
</dbReference>
<evidence type="ECO:0000313" key="1">
    <source>
        <dbReference type="EMBL" id="OJJ62251.1"/>
    </source>
</evidence>
<dbReference type="GeneID" id="63762245"/>
<evidence type="ECO:0000313" key="2">
    <source>
        <dbReference type="Proteomes" id="UP000184356"/>
    </source>
</evidence>
<sequence>MSAPKGPFTLVTVNTAPERAKRLIGRLIEALKDRYTIIHADNCESIDQVAPKVTEHKPDVLFSASMWSAEQAAEIQGIARSIRPDIKLHAIPQGLQVEKGPDAIVEYLIENVPALLDGEN</sequence>